<accession>A0ABQ5VEK7</accession>
<dbReference type="Pfam" id="PF00535">
    <property type="entry name" value="Glycos_transf_2"/>
    <property type="match status" value="1"/>
</dbReference>
<dbReference type="SUPFAM" id="SSF53448">
    <property type="entry name" value="Nucleotide-diphospho-sugar transferases"/>
    <property type="match status" value="1"/>
</dbReference>
<dbReference type="InterPro" id="IPR001173">
    <property type="entry name" value="Glyco_trans_2-like"/>
</dbReference>
<dbReference type="Gene3D" id="3.90.550.10">
    <property type="entry name" value="Spore Coat Polysaccharide Biosynthesis Protein SpsA, Chain A"/>
    <property type="match status" value="1"/>
</dbReference>
<evidence type="ECO:0000313" key="2">
    <source>
        <dbReference type="EMBL" id="GLQ25109.1"/>
    </source>
</evidence>
<dbReference type="EMBL" id="BSNK01000002">
    <property type="protein sequence ID" value="GLQ25109.1"/>
    <property type="molecule type" value="Genomic_DNA"/>
</dbReference>
<dbReference type="Proteomes" id="UP001161391">
    <property type="component" value="Unassembled WGS sequence"/>
</dbReference>
<proteinExistence type="predicted"/>
<protein>
    <submittedName>
        <fullName evidence="2">Glycosyl transferase</fullName>
    </submittedName>
</protein>
<reference evidence="2" key="2">
    <citation type="submission" date="2023-01" db="EMBL/GenBank/DDBJ databases">
        <title>Draft genome sequence of Algimonas ampicilliniresistens strain NBRC 108219.</title>
        <authorList>
            <person name="Sun Q."/>
            <person name="Mori K."/>
        </authorList>
    </citation>
    <scope>NUCLEOTIDE SEQUENCE</scope>
    <source>
        <strain evidence="2">NBRC 108219</strain>
    </source>
</reference>
<sequence length="310" mass="33954">MTLSAPLITIVIPTFKRPKDLTRLLNSIDADLGQRDDTAIIVADNDVAETARKAVETFAAETGRSVDYRVAPEPGVSNARNVGMSGVHSRYVLFLDDDMEVVPPYLEPILKTSRDLGTALTFAPAIAALPAGTEMLERWLSPLFSRVVEGDTRVIEETLGTGGCLVDLKGVSLPSPIFDPALNEVGGEDDAFFAHIIAQGGTVGWCANTKAWEHVPPHRATPSYLWRRHFAFGQTPTREAADRGLRGWPEIGKWTLIGGAQTLIHGPLYLLHRLLKRPSRIGHFGRLAQGLGKIFWWDGLSPRLYGSKAR</sequence>
<gene>
    <name evidence="2" type="ORF">GCM10007853_29830</name>
</gene>
<reference evidence="2" key="1">
    <citation type="journal article" date="2014" name="Int. J. Syst. Evol. Microbiol.">
        <title>Complete genome of a new Firmicutes species belonging to the dominant human colonic microbiota ('Ruminococcus bicirculans') reveals two chromosomes and a selective capacity to utilize plant glucans.</title>
        <authorList>
            <consortium name="NISC Comparative Sequencing Program"/>
            <person name="Wegmann U."/>
            <person name="Louis P."/>
            <person name="Goesmann A."/>
            <person name="Henrissat B."/>
            <person name="Duncan S.H."/>
            <person name="Flint H.J."/>
        </authorList>
    </citation>
    <scope>NUCLEOTIDE SEQUENCE</scope>
    <source>
        <strain evidence="2">NBRC 108219</strain>
    </source>
</reference>
<name>A0ABQ5VEK7_9PROT</name>
<comment type="caution">
    <text evidence="2">The sequence shown here is derived from an EMBL/GenBank/DDBJ whole genome shotgun (WGS) entry which is preliminary data.</text>
</comment>
<dbReference type="GO" id="GO:0016740">
    <property type="term" value="F:transferase activity"/>
    <property type="evidence" value="ECO:0007669"/>
    <property type="project" value="UniProtKB-KW"/>
</dbReference>
<keyword evidence="2" id="KW-0808">Transferase</keyword>
<evidence type="ECO:0000313" key="3">
    <source>
        <dbReference type="Proteomes" id="UP001161391"/>
    </source>
</evidence>
<feature type="domain" description="Glycosyltransferase 2-like" evidence="1">
    <location>
        <begin position="9"/>
        <end position="123"/>
    </location>
</feature>
<organism evidence="2 3">
    <name type="scientific">Algimonas ampicilliniresistens</name>
    <dbReference type="NCBI Taxonomy" id="1298735"/>
    <lineage>
        <taxon>Bacteria</taxon>
        <taxon>Pseudomonadati</taxon>
        <taxon>Pseudomonadota</taxon>
        <taxon>Alphaproteobacteria</taxon>
        <taxon>Maricaulales</taxon>
        <taxon>Robiginitomaculaceae</taxon>
        <taxon>Algimonas</taxon>
    </lineage>
</organism>
<dbReference type="InterPro" id="IPR029044">
    <property type="entry name" value="Nucleotide-diphossugar_trans"/>
</dbReference>
<dbReference type="PANTHER" id="PTHR22916">
    <property type="entry name" value="GLYCOSYLTRANSFERASE"/>
    <property type="match status" value="1"/>
</dbReference>
<evidence type="ECO:0000259" key="1">
    <source>
        <dbReference type="Pfam" id="PF00535"/>
    </source>
</evidence>
<keyword evidence="3" id="KW-1185">Reference proteome</keyword>
<dbReference type="RefSeq" id="WP_284392287.1">
    <property type="nucleotide sequence ID" value="NZ_BSNK01000002.1"/>
</dbReference>
<dbReference type="CDD" id="cd00761">
    <property type="entry name" value="Glyco_tranf_GTA_type"/>
    <property type="match status" value="1"/>
</dbReference>